<feature type="domain" description="Tryptophan synthase beta chain-like PALP" evidence="3">
    <location>
        <begin position="15"/>
        <end position="297"/>
    </location>
</feature>
<keyword evidence="5" id="KW-1185">Reference proteome</keyword>
<evidence type="ECO:0000313" key="5">
    <source>
        <dbReference type="Proteomes" id="UP000220752"/>
    </source>
</evidence>
<dbReference type="Pfam" id="PF00291">
    <property type="entry name" value="PALP"/>
    <property type="match status" value="1"/>
</dbReference>
<dbReference type="AlphaFoldDB" id="A0A2A6ZET2"/>
<reference evidence="4 5" key="1">
    <citation type="journal article" date="2017" name="Front. Microbiol.">
        <title>New Insights into the Diversity of the Genus Faecalibacterium.</title>
        <authorList>
            <person name="Benevides L."/>
            <person name="Burman S."/>
            <person name="Martin R."/>
            <person name="Robert V."/>
            <person name="Thomas M."/>
            <person name="Miquel S."/>
            <person name="Chain F."/>
            <person name="Sokol H."/>
            <person name="Bermudez-Humaran L.G."/>
            <person name="Morrison M."/>
            <person name="Langella P."/>
            <person name="Azevedo V.A."/>
            <person name="Chatel J.M."/>
            <person name="Soares S."/>
        </authorList>
    </citation>
    <scope>NUCLEOTIDE SEQUENCE [LARGE SCALE GENOMIC DNA]</scope>
    <source>
        <strain evidence="5">CNCM I-4540</strain>
    </source>
</reference>
<proteinExistence type="predicted"/>
<dbReference type="PANTHER" id="PTHR10314">
    <property type="entry name" value="CYSTATHIONINE BETA-SYNTHASE"/>
    <property type="match status" value="1"/>
</dbReference>
<dbReference type="GO" id="GO:1901605">
    <property type="term" value="P:alpha-amino acid metabolic process"/>
    <property type="evidence" value="ECO:0007669"/>
    <property type="project" value="UniProtKB-ARBA"/>
</dbReference>
<evidence type="ECO:0000256" key="1">
    <source>
        <dbReference type="ARBA" id="ARBA00001933"/>
    </source>
</evidence>
<protein>
    <submittedName>
        <fullName evidence="4">Cysteine synthase A</fullName>
    </submittedName>
</protein>
<evidence type="ECO:0000256" key="2">
    <source>
        <dbReference type="ARBA" id="ARBA00022898"/>
    </source>
</evidence>
<sequence length="304" mass="31552">MPIYPNFYQTLSACPIVELRGYAAACGLKGRLYAYLDFAGPTGTARDGLAEGMLALAIEKKKLISGQPIIEAASGPFAAALTLAGLTAGHPVVLVMPEDAPALRQETLLRLGAQIRHSPARSGVNGARRLAAQTAAANGWYYMDWLANDDNPEYHRRVTGPAIVQSIAREGKSAVDAIAIGVGSGGTVTGVGETIKAWTNDVRIAAVEPYESQALGGGLTGPHGISDLGYGFVPENFNAYVVDNVVAVNTTDAQRAAQKVLRTDAIPASVASGAVLQAAAQLIHVGASRSALAILPGRQIVNTL</sequence>
<evidence type="ECO:0000313" key="4">
    <source>
        <dbReference type="EMBL" id="PDX59871.1"/>
    </source>
</evidence>
<dbReference type="SUPFAM" id="SSF53686">
    <property type="entry name" value="Tryptophan synthase beta subunit-like PLP-dependent enzymes"/>
    <property type="match status" value="1"/>
</dbReference>
<gene>
    <name evidence="4" type="ORF">CGS46_00640</name>
</gene>
<comment type="caution">
    <text evidence="4">The sequence shown here is derived from an EMBL/GenBank/DDBJ whole genome shotgun (WGS) entry which is preliminary data.</text>
</comment>
<comment type="cofactor">
    <cofactor evidence="1">
        <name>pyridoxal 5'-phosphate</name>
        <dbReference type="ChEBI" id="CHEBI:597326"/>
    </cofactor>
</comment>
<dbReference type="Gene3D" id="3.40.50.1100">
    <property type="match status" value="2"/>
</dbReference>
<accession>A0A2A6ZET2</accession>
<organism evidence="4 5">
    <name type="scientific">Faecalibacterium langellae</name>
    <dbReference type="NCBI Taxonomy" id="3435293"/>
    <lineage>
        <taxon>Bacteria</taxon>
        <taxon>Bacillati</taxon>
        <taxon>Bacillota</taxon>
        <taxon>Clostridia</taxon>
        <taxon>Eubacteriales</taxon>
        <taxon>Oscillospiraceae</taxon>
        <taxon>Faecalibacterium</taxon>
    </lineage>
</organism>
<dbReference type="InterPro" id="IPR001926">
    <property type="entry name" value="TrpB-like_PALP"/>
</dbReference>
<evidence type="ECO:0000259" key="3">
    <source>
        <dbReference type="Pfam" id="PF00291"/>
    </source>
</evidence>
<dbReference type="Proteomes" id="UP000220752">
    <property type="component" value="Unassembled WGS sequence"/>
</dbReference>
<dbReference type="InterPro" id="IPR050214">
    <property type="entry name" value="Cys_Synth/Cystath_Beta-Synth"/>
</dbReference>
<keyword evidence="2" id="KW-0663">Pyridoxal phosphate</keyword>
<dbReference type="InterPro" id="IPR036052">
    <property type="entry name" value="TrpB-like_PALP_sf"/>
</dbReference>
<dbReference type="EMBL" id="NMTQ01000009">
    <property type="protein sequence ID" value="PDX59871.1"/>
    <property type="molecule type" value="Genomic_DNA"/>
</dbReference>
<name>A0A2A6ZET2_9FIRM</name>